<feature type="transmembrane region" description="Helical" evidence="1">
    <location>
        <begin position="20"/>
        <end position="42"/>
    </location>
</feature>
<keyword evidence="1" id="KW-1133">Transmembrane helix</keyword>
<name>A0A1G1L307_9BACT</name>
<accession>A0A1G1L307</accession>
<dbReference type="InterPro" id="IPR007044">
    <property type="entry name" value="Cyclodeamin/CycHdrlase"/>
</dbReference>
<proteinExistence type="predicted"/>
<dbReference type="Gene3D" id="1.20.120.680">
    <property type="entry name" value="Formiminotetrahydrofolate cyclodeaminase monomer, up-and-down helical bundle"/>
    <property type="match status" value="1"/>
</dbReference>
<evidence type="ECO:0000313" key="3">
    <source>
        <dbReference type="EMBL" id="OGW99560.1"/>
    </source>
</evidence>
<dbReference type="Proteomes" id="UP000178187">
    <property type="component" value="Unassembled WGS sequence"/>
</dbReference>
<gene>
    <name evidence="3" type="ORF">A3G33_05675</name>
</gene>
<dbReference type="Pfam" id="PF04961">
    <property type="entry name" value="FTCD_C"/>
    <property type="match status" value="1"/>
</dbReference>
<dbReference type="GO" id="GO:0003824">
    <property type="term" value="F:catalytic activity"/>
    <property type="evidence" value="ECO:0007669"/>
    <property type="project" value="InterPro"/>
</dbReference>
<dbReference type="InterPro" id="IPR036178">
    <property type="entry name" value="Formintransfe-cycloase-like_sf"/>
</dbReference>
<keyword evidence="1" id="KW-0812">Transmembrane</keyword>
<evidence type="ECO:0000259" key="2">
    <source>
        <dbReference type="Pfam" id="PF04961"/>
    </source>
</evidence>
<dbReference type="AlphaFoldDB" id="A0A1G1L307"/>
<evidence type="ECO:0000256" key="1">
    <source>
        <dbReference type="SAM" id="Phobius"/>
    </source>
</evidence>
<dbReference type="SUPFAM" id="SSF101262">
    <property type="entry name" value="Methenyltetrahydrofolate cyclohydrolase-like"/>
    <property type="match status" value="1"/>
</dbReference>
<organism evidence="3 4">
    <name type="scientific">Candidatus Danuiimicrobium aquiferis</name>
    <dbReference type="NCBI Taxonomy" id="1801832"/>
    <lineage>
        <taxon>Bacteria</taxon>
        <taxon>Pseudomonadati</taxon>
        <taxon>Candidatus Omnitrophota</taxon>
        <taxon>Candidatus Danuiimicrobium</taxon>
    </lineage>
</organism>
<evidence type="ECO:0000313" key="4">
    <source>
        <dbReference type="Proteomes" id="UP000178187"/>
    </source>
</evidence>
<comment type="caution">
    <text evidence="3">The sequence shown here is derived from an EMBL/GenBank/DDBJ whole genome shotgun (WGS) entry which is preliminary data.</text>
</comment>
<dbReference type="EMBL" id="MHFR01000003">
    <property type="protein sequence ID" value="OGW99560.1"/>
    <property type="molecule type" value="Genomic_DNA"/>
</dbReference>
<keyword evidence="1" id="KW-0472">Membrane</keyword>
<feature type="domain" description="Cyclodeaminase/cyclohydrolase" evidence="2">
    <location>
        <begin position="6"/>
        <end position="184"/>
    </location>
</feature>
<sequence length="196" mass="21708">MFINRTIKDYLDRLSSEQPIPGGGGTSALVGALGIGLIIMVAKIMAGRPEHANDAKLKELIQHLIRLRDAAERIVDEDPKVFQDVMNSYKQIKKIQNKKIGEENLETALGKAFRIQADLCSELTTAKKILVEVGKIATKSIRNDLVVANALLDAAFKGGESTAHINVVCMEKGKKCRHAEHELEKTAEQYQKIKFE</sequence>
<reference evidence="3 4" key="1">
    <citation type="journal article" date="2016" name="Nat. Commun.">
        <title>Thousands of microbial genomes shed light on interconnected biogeochemical processes in an aquifer system.</title>
        <authorList>
            <person name="Anantharaman K."/>
            <person name="Brown C.T."/>
            <person name="Hug L.A."/>
            <person name="Sharon I."/>
            <person name="Castelle C.J."/>
            <person name="Probst A.J."/>
            <person name="Thomas B.C."/>
            <person name="Singh A."/>
            <person name="Wilkins M.J."/>
            <person name="Karaoz U."/>
            <person name="Brodie E.L."/>
            <person name="Williams K.H."/>
            <person name="Hubbard S.S."/>
            <person name="Banfield J.F."/>
        </authorList>
    </citation>
    <scope>NUCLEOTIDE SEQUENCE [LARGE SCALE GENOMIC DNA]</scope>
</reference>
<protein>
    <recommendedName>
        <fullName evidence="2">Cyclodeaminase/cyclohydrolase domain-containing protein</fullName>
    </recommendedName>
</protein>